<proteinExistence type="predicted"/>
<dbReference type="Gene3D" id="1.10.10.10">
    <property type="entry name" value="Winged helix-like DNA-binding domain superfamily/Winged helix DNA-binding domain"/>
    <property type="match status" value="1"/>
</dbReference>
<dbReference type="Pfam" id="PF00293">
    <property type="entry name" value="NUDIX"/>
    <property type="match status" value="1"/>
</dbReference>
<dbReference type="AlphaFoldDB" id="A0A5M6DBK8"/>
<sequence>MDYRPEDILPSISTDNIIFGLDNRKLKVLLIRRNIEPFLGNWALPGGFVLYNEDLDMSARRTLQNMTGMSNVYMEQVYTFGAVNRFPDRRVVTVAYYALINYTLDNLKAGPDASDINWFDILELPDLVFDHQHILETTLEFLRAKVRTEPIGFELLPQKFTLTELQGLYEAVLGTVFDTRNFRKKILKMNLLMPLDETQVGVAHRAARLYSFNKETYHKLKDKGFTFEL</sequence>
<dbReference type="Gene3D" id="3.90.79.10">
    <property type="entry name" value="Nucleoside Triphosphate Pyrophosphohydrolase"/>
    <property type="match status" value="1"/>
</dbReference>
<accession>A0A5M6DBK8</accession>
<evidence type="ECO:0000313" key="3">
    <source>
        <dbReference type="Proteomes" id="UP000323426"/>
    </source>
</evidence>
<comment type="caution">
    <text evidence="2">The sequence shown here is derived from an EMBL/GenBank/DDBJ whole genome shotgun (WGS) entry which is preliminary data.</text>
</comment>
<dbReference type="InterPro" id="IPR036388">
    <property type="entry name" value="WH-like_DNA-bd_sf"/>
</dbReference>
<dbReference type="GO" id="GO:0016787">
    <property type="term" value="F:hydrolase activity"/>
    <property type="evidence" value="ECO:0007669"/>
    <property type="project" value="UniProtKB-KW"/>
</dbReference>
<keyword evidence="3" id="KW-1185">Reference proteome</keyword>
<feature type="domain" description="Nudix hydrolase" evidence="1">
    <location>
        <begin position="12"/>
        <end position="143"/>
    </location>
</feature>
<dbReference type="PANTHER" id="PTHR43736">
    <property type="entry name" value="ADP-RIBOSE PYROPHOSPHATASE"/>
    <property type="match status" value="1"/>
</dbReference>
<protein>
    <submittedName>
        <fullName evidence="2">NUDIX hydrolase</fullName>
    </submittedName>
</protein>
<keyword evidence="2" id="KW-0378">Hydrolase</keyword>
<dbReference type="CDD" id="cd18873">
    <property type="entry name" value="NUDIX_NadM_like"/>
    <property type="match status" value="1"/>
</dbReference>
<dbReference type="InterPro" id="IPR036390">
    <property type="entry name" value="WH_DNA-bd_sf"/>
</dbReference>
<dbReference type="Pfam" id="PF21906">
    <property type="entry name" value="WHD_NrtR"/>
    <property type="match status" value="1"/>
</dbReference>
<dbReference type="EMBL" id="VWSF01000013">
    <property type="protein sequence ID" value="KAA5543439.1"/>
    <property type="molecule type" value="Genomic_DNA"/>
</dbReference>
<name>A0A5M6DBK8_9BACT</name>
<reference evidence="2 3" key="1">
    <citation type="submission" date="2019-09" db="EMBL/GenBank/DDBJ databases">
        <title>Genome sequence and assembly of Adhaeribacter sp.</title>
        <authorList>
            <person name="Chhetri G."/>
        </authorList>
    </citation>
    <scope>NUCLEOTIDE SEQUENCE [LARGE SCALE GENOMIC DNA]</scope>
    <source>
        <strain evidence="2 3">DK36</strain>
    </source>
</reference>
<dbReference type="Proteomes" id="UP000323426">
    <property type="component" value="Unassembled WGS sequence"/>
</dbReference>
<dbReference type="InterPro" id="IPR000086">
    <property type="entry name" value="NUDIX_hydrolase_dom"/>
</dbReference>
<organism evidence="2 3">
    <name type="scientific">Adhaeribacter rhizoryzae</name>
    <dbReference type="NCBI Taxonomy" id="2607907"/>
    <lineage>
        <taxon>Bacteria</taxon>
        <taxon>Pseudomonadati</taxon>
        <taxon>Bacteroidota</taxon>
        <taxon>Cytophagia</taxon>
        <taxon>Cytophagales</taxon>
        <taxon>Hymenobacteraceae</taxon>
        <taxon>Adhaeribacter</taxon>
    </lineage>
</organism>
<dbReference type="PANTHER" id="PTHR43736:SF4">
    <property type="entry name" value="SLR1690 PROTEIN"/>
    <property type="match status" value="1"/>
</dbReference>
<dbReference type="InterPro" id="IPR015797">
    <property type="entry name" value="NUDIX_hydrolase-like_dom_sf"/>
</dbReference>
<dbReference type="SUPFAM" id="SSF55811">
    <property type="entry name" value="Nudix"/>
    <property type="match status" value="1"/>
</dbReference>
<evidence type="ECO:0000259" key="1">
    <source>
        <dbReference type="PROSITE" id="PS51462"/>
    </source>
</evidence>
<dbReference type="PROSITE" id="PS51462">
    <property type="entry name" value="NUDIX"/>
    <property type="match status" value="1"/>
</dbReference>
<dbReference type="RefSeq" id="WP_150089761.1">
    <property type="nucleotide sequence ID" value="NZ_VWSF01000013.1"/>
</dbReference>
<gene>
    <name evidence="2" type="ORF">F0145_16090</name>
</gene>
<evidence type="ECO:0000313" key="2">
    <source>
        <dbReference type="EMBL" id="KAA5543439.1"/>
    </source>
</evidence>
<dbReference type="SUPFAM" id="SSF46785">
    <property type="entry name" value="Winged helix' DNA-binding domain"/>
    <property type="match status" value="1"/>
</dbReference>
<dbReference type="InterPro" id="IPR054105">
    <property type="entry name" value="WHD_NrtR"/>
</dbReference>